<evidence type="ECO:0000313" key="1">
    <source>
        <dbReference type="EMBL" id="VDP88960.1"/>
    </source>
</evidence>
<accession>A0A183Q8G0</accession>
<dbReference type="EMBL" id="UZAL01055721">
    <property type="protein sequence ID" value="VDP88960.1"/>
    <property type="molecule type" value="Genomic_DNA"/>
</dbReference>
<keyword evidence="2" id="KW-1185">Reference proteome</keyword>
<dbReference type="Proteomes" id="UP000269396">
    <property type="component" value="Unassembled WGS sequence"/>
</dbReference>
<gene>
    <name evidence="1" type="ORF">SMTD_LOCUS22896</name>
</gene>
<name>A0A183Q8G0_9TREM</name>
<protein>
    <submittedName>
        <fullName evidence="1">Uncharacterized protein</fullName>
    </submittedName>
</protein>
<dbReference type="AlphaFoldDB" id="A0A183Q8G0"/>
<organism evidence="1 2">
    <name type="scientific">Schistosoma mattheei</name>
    <dbReference type="NCBI Taxonomy" id="31246"/>
    <lineage>
        <taxon>Eukaryota</taxon>
        <taxon>Metazoa</taxon>
        <taxon>Spiralia</taxon>
        <taxon>Lophotrochozoa</taxon>
        <taxon>Platyhelminthes</taxon>
        <taxon>Trematoda</taxon>
        <taxon>Digenea</taxon>
        <taxon>Strigeidida</taxon>
        <taxon>Schistosomatoidea</taxon>
        <taxon>Schistosomatidae</taxon>
        <taxon>Schistosoma</taxon>
    </lineage>
</organism>
<reference evidence="1 2" key="1">
    <citation type="submission" date="2018-11" db="EMBL/GenBank/DDBJ databases">
        <authorList>
            <consortium name="Pathogen Informatics"/>
        </authorList>
    </citation>
    <scope>NUCLEOTIDE SEQUENCE [LARGE SCALE GENOMIC DNA]</scope>
    <source>
        <strain>Denwood</strain>
        <strain evidence="2">Zambia</strain>
    </source>
</reference>
<feature type="non-terminal residue" evidence="1">
    <location>
        <position position="157"/>
    </location>
</feature>
<evidence type="ECO:0000313" key="2">
    <source>
        <dbReference type="Proteomes" id="UP000269396"/>
    </source>
</evidence>
<proteinExistence type="predicted"/>
<sequence>MLYDQVTPRPNVWKASISAIQECAAKTDWFVDTSLSVEEAWFVFKGKVNSEKRWNSITFYTKNPLILAENDIKKAEALSGYFSKVFSIGNEEGPTIHCDCCGSLVDPVVIEKGTVLRLLQHIQPDKSSGPDDNHTRITKALSDVIAEPSAILFDMSL</sequence>